<evidence type="ECO:0000256" key="1">
    <source>
        <dbReference type="SAM" id="MobiDB-lite"/>
    </source>
</evidence>
<dbReference type="EMBL" id="CAJOBC010000859">
    <property type="protein sequence ID" value="CAF3633255.1"/>
    <property type="molecule type" value="Genomic_DNA"/>
</dbReference>
<sequence length="210" mass="24584">MGSSFRRLHFSELQCCTGKKSIIVNNHHQLQNRSRIARRVLETSRQPTLHQLDNDKQRKQPRMKTKSQVHAQSQRPPLLPSPQPKSKSNKPSVLQRVFSRRKGVPDADYFIEKHKLENKILDWLNTSKDHVLHWESPTMIHTAETNPDEPKRIYNKTEVKQRLAQLRRNSGHEQDNLLSTRYLLQQNYQPKQDVTKNASLLTLQATSEET</sequence>
<evidence type="ECO:0000313" key="4">
    <source>
        <dbReference type="Proteomes" id="UP000663829"/>
    </source>
</evidence>
<keyword evidence="4" id="KW-1185">Reference proteome</keyword>
<organism evidence="2 4">
    <name type="scientific">Didymodactylos carnosus</name>
    <dbReference type="NCBI Taxonomy" id="1234261"/>
    <lineage>
        <taxon>Eukaryota</taxon>
        <taxon>Metazoa</taxon>
        <taxon>Spiralia</taxon>
        <taxon>Gnathifera</taxon>
        <taxon>Rotifera</taxon>
        <taxon>Eurotatoria</taxon>
        <taxon>Bdelloidea</taxon>
        <taxon>Philodinida</taxon>
        <taxon>Philodinidae</taxon>
        <taxon>Didymodactylos</taxon>
    </lineage>
</organism>
<feature type="region of interest" description="Disordered" evidence="1">
    <location>
        <begin position="43"/>
        <end position="93"/>
    </location>
</feature>
<dbReference type="AlphaFoldDB" id="A0A813W332"/>
<accession>A0A813W332</accession>
<evidence type="ECO:0000313" key="2">
    <source>
        <dbReference type="EMBL" id="CAF0845632.1"/>
    </source>
</evidence>
<dbReference type="Proteomes" id="UP000663829">
    <property type="component" value="Unassembled WGS sequence"/>
</dbReference>
<dbReference type="Proteomes" id="UP000681722">
    <property type="component" value="Unassembled WGS sequence"/>
</dbReference>
<gene>
    <name evidence="2" type="ORF">GPM918_LOCUS5801</name>
    <name evidence="3" type="ORF">SRO942_LOCUS5801</name>
</gene>
<comment type="caution">
    <text evidence="2">The sequence shown here is derived from an EMBL/GenBank/DDBJ whole genome shotgun (WGS) entry which is preliminary data.</text>
</comment>
<name>A0A813W332_9BILA</name>
<reference evidence="2" key="1">
    <citation type="submission" date="2021-02" db="EMBL/GenBank/DDBJ databases">
        <authorList>
            <person name="Nowell W R."/>
        </authorList>
    </citation>
    <scope>NUCLEOTIDE SEQUENCE</scope>
</reference>
<dbReference type="EMBL" id="CAJNOQ010000859">
    <property type="protein sequence ID" value="CAF0845632.1"/>
    <property type="molecule type" value="Genomic_DNA"/>
</dbReference>
<evidence type="ECO:0000313" key="3">
    <source>
        <dbReference type="EMBL" id="CAF3633255.1"/>
    </source>
</evidence>
<proteinExistence type="predicted"/>
<protein>
    <submittedName>
        <fullName evidence="2">Uncharacterized protein</fullName>
    </submittedName>
</protein>